<protein>
    <recommendedName>
        <fullName evidence="4">Serpentine Receptor, class H</fullName>
    </recommendedName>
</protein>
<gene>
    <name evidence="2" type="primary">Cnig_chr_V.g17005</name>
    <name evidence="2" type="ORF">B9Z55_017005</name>
</gene>
<feature type="transmembrane region" description="Helical" evidence="1">
    <location>
        <begin position="16"/>
        <end position="36"/>
    </location>
</feature>
<feature type="transmembrane region" description="Helical" evidence="1">
    <location>
        <begin position="274"/>
        <end position="295"/>
    </location>
</feature>
<keyword evidence="1" id="KW-0472">Membrane</keyword>
<comment type="caution">
    <text evidence="2">The sequence shown here is derived from an EMBL/GenBank/DDBJ whole genome shotgun (WGS) entry which is preliminary data.</text>
</comment>
<feature type="transmembrane region" description="Helical" evidence="1">
    <location>
        <begin position="48"/>
        <end position="70"/>
    </location>
</feature>
<proteinExistence type="predicted"/>
<evidence type="ECO:0000256" key="1">
    <source>
        <dbReference type="SAM" id="Phobius"/>
    </source>
</evidence>
<dbReference type="PANTHER" id="PTHR46891">
    <property type="entry name" value="SERPENTINE RECEPTOR, CLASS H-RELATED"/>
    <property type="match status" value="1"/>
</dbReference>
<reference evidence="3" key="1">
    <citation type="submission" date="2017-10" db="EMBL/GenBank/DDBJ databases">
        <title>Rapid genome shrinkage in a self-fertile nematode reveals novel sperm competition proteins.</title>
        <authorList>
            <person name="Yin D."/>
            <person name="Schwarz E.M."/>
            <person name="Thomas C.G."/>
            <person name="Felde R.L."/>
            <person name="Korf I.F."/>
            <person name="Cutter A.D."/>
            <person name="Schartner C.M."/>
            <person name="Ralston E.J."/>
            <person name="Meyer B.J."/>
            <person name="Haag E.S."/>
        </authorList>
    </citation>
    <scope>NUCLEOTIDE SEQUENCE [LARGE SCALE GENOMIC DNA]</scope>
    <source>
        <strain evidence="3">JU1422</strain>
    </source>
</reference>
<sequence>MDCLAPAPPGFRIPLHFMQLASLPTYILALISLVLIKSKLFTTYRIFLIWHVVENFFFEIYSAFLVEPVLHAPYPLIRTSGILSRMGVGSLYQAFMMAFAIEYNGASISEMFWFRYKASILNYNTHKFTYLLQFFVYATRLIAIFETLFPFCVVGDALDFQQEFKASLYKLNPTDTFLLCDSTYVIAAFRDYVSSVILASWILQAMFFLFSIPGTAIFISFNLPKTMSDVTLKLQKQLLKSLIIQASIHGAMLGIPNIMFISAILFGYENESVAYVAVGCLTYHGFASSLALIVFTAPLRNFMVTWCKSKKKTAENKTSENKINDKRTSAL</sequence>
<evidence type="ECO:0000313" key="2">
    <source>
        <dbReference type="EMBL" id="PIC23236.1"/>
    </source>
</evidence>
<keyword evidence="3" id="KW-1185">Reference proteome</keyword>
<dbReference type="AlphaFoldDB" id="A0A2G5T821"/>
<evidence type="ECO:0000313" key="3">
    <source>
        <dbReference type="Proteomes" id="UP000230233"/>
    </source>
</evidence>
<feature type="transmembrane region" description="Helical" evidence="1">
    <location>
        <begin position="128"/>
        <end position="149"/>
    </location>
</feature>
<name>A0A2G5T821_9PELO</name>
<dbReference type="PANTHER" id="PTHR46891:SF2">
    <property type="entry name" value="SERPENTINE RECEPTOR, CLASS H"/>
    <property type="match status" value="1"/>
</dbReference>
<dbReference type="Proteomes" id="UP000230233">
    <property type="component" value="Chromosome V"/>
</dbReference>
<accession>A0A2G5T821</accession>
<organism evidence="2 3">
    <name type="scientific">Caenorhabditis nigoni</name>
    <dbReference type="NCBI Taxonomy" id="1611254"/>
    <lineage>
        <taxon>Eukaryota</taxon>
        <taxon>Metazoa</taxon>
        <taxon>Ecdysozoa</taxon>
        <taxon>Nematoda</taxon>
        <taxon>Chromadorea</taxon>
        <taxon>Rhabditida</taxon>
        <taxon>Rhabditina</taxon>
        <taxon>Rhabditomorpha</taxon>
        <taxon>Rhabditoidea</taxon>
        <taxon>Rhabditidae</taxon>
        <taxon>Peloderinae</taxon>
        <taxon>Caenorhabditis</taxon>
    </lineage>
</organism>
<dbReference type="EMBL" id="PDUG01000005">
    <property type="protein sequence ID" value="PIC23236.1"/>
    <property type="molecule type" value="Genomic_DNA"/>
</dbReference>
<feature type="transmembrane region" description="Helical" evidence="1">
    <location>
        <begin position="90"/>
        <end position="116"/>
    </location>
</feature>
<keyword evidence="1" id="KW-1133">Transmembrane helix</keyword>
<dbReference type="Pfam" id="PF10318">
    <property type="entry name" value="7TM_GPCR_Srh"/>
    <property type="match status" value="1"/>
</dbReference>
<keyword evidence="1" id="KW-0812">Transmembrane</keyword>
<feature type="transmembrane region" description="Helical" evidence="1">
    <location>
        <begin position="242"/>
        <end position="268"/>
    </location>
</feature>
<evidence type="ECO:0008006" key="4">
    <source>
        <dbReference type="Google" id="ProtNLM"/>
    </source>
</evidence>
<dbReference type="InterPro" id="IPR019422">
    <property type="entry name" value="7TM_GPCR_serpentine_rcpt_Srh"/>
</dbReference>
<feature type="transmembrane region" description="Helical" evidence="1">
    <location>
        <begin position="201"/>
        <end position="221"/>
    </location>
</feature>